<sequence>MPASKKQLRKLYELSLLLSGEPDEIIHQIASMIAEFYNVRVVVLTEIRDKELHFLCASVDGELKTSLGHLPLEFAPGVLLKEGKKNQFFNQLSEVFSQIDFLKQKKTSFYFGEPAIASSGNVILTACLLGEKYRDLSEESIDLLRIFGQRIAMELERKSALVMQSATEIALKNSQSQLYNLTNISPVGIFRTNVTGQCIYVNALWCQFSGMTIAQVESDGWMQAVHPEDRSLIINAWDKSLKQNQNFELEHRYLTPQNKVTWVVGRVAAEKNSEGEVVGYIGVVTDISKRKKQEMISEEIYQKLLQAQNIAHLGFFEYNLETDETYWSEETYRIFGTNPQQTTPNFESFSNFVHPEDFPLIKGAREQLESGVLYDTDYRIVKPDGSESILHGQAKIYFDERIKQRKIVGTVQDVSERKYVENALNALAEFSVIDDVNVFYKSMAYNLARAYNAQYAFLGLFAEDNKEAIVVQAIWIGSDFGENFQYELKGTPCADVINHQMEMVLKNVACLYPEDLMLAEMGIESYFGAPLITPSGKKIGLVVVMDTKSMYKGQWSQSILSLFAQQIASHIEHNRGEKEIKNSQKTLSSILDNMLDVYSRTDKDGVLTMMSPAGTAILGYQINDVLGAPLAALYLNPDDHDKLLQALNDNNGRVHNFTVALRHKDEHTVWMSTNAQYYYDEQGNILGVEGITRDITQQYFDELQMKKMSSALEQTADMVLIADKQGIIEYVNPMFEKITGYSKDELIGKTPNILNSGEHEKDFYKNMWKTILRGDVFTDVLVNKKQDGSIFHQDEIITPLKNDDGEITHFIATGRDISKRIENQKRLQYIAHHDALTSLPNRVLFMDRIKRSLVRAKRNHERVAVLFFDLDRFKNINDTLGHLIGDKLLIEIAQRLKKDVREDDSIARLGGDEFAVLLDKVRKENDVTHIAHKILSSLEKSVMIDGHSLYTTASIGISLFPDDGEDAGTLLKNADIAMYRAKDTGKNNYQFYSKEMSARAIQRLAMENSLRMALKNNEFVLHYQPQVDAKSHAIIGVEALIRWQHSKLGLILPANFIPLLEETGLIVDVGDWVLEAAFEQLKAWSLSGYDDLTMSVNVSSRQFHGQNFYNRIVEMTKKYNLLPEKIELEITESILMDKQMQTIENINKLDSYGFRMAIDDFGTGYSSLSYLQRFKINTLKIDRTFIKDVVSNADDAKITTAIIAMAHSLKLNIVAEGVETQQQLDFLQQQDCQLIQGYFFSQPLAAEPLTKLLEGGFLPPVADIKSM</sequence>
<evidence type="ECO:0000259" key="2">
    <source>
        <dbReference type="PROSITE" id="PS50113"/>
    </source>
</evidence>
<dbReference type="EMBL" id="UOFD01000024">
    <property type="protein sequence ID" value="VAW51108.1"/>
    <property type="molecule type" value="Genomic_DNA"/>
</dbReference>
<proteinExistence type="predicted"/>
<organism evidence="5">
    <name type="scientific">hydrothermal vent metagenome</name>
    <dbReference type="NCBI Taxonomy" id="652676"/>
    <lineage>
        <taxon>unclassified sequences</taxon>
        <taxon>metagenomes</taxon>
        <taxon>ecological metagenomes</taxon>
    </lineage>
</organism>
<dbReference type="InterPro" id="IPR001633">
    <property type="entry name" value="EAL_dom"/>
</dbReference>
<dbReference type="InterPro" id="IPR001610">
    <property type="entry name" value="PAC"/>
</dbReference>
<dbReference type="NCBIfam" id="TIGR00229">
    <property type="entry name" value="sensory_box"/>
    <property type="match status" value="3"/>
</dbReference>
<dbReference type="CDD" id="cd01949">
    <property type="entry name" value="GGDEF"/>
    <property type="match status" value="1"/>
</dbReference>
<dbReference type="InterPro" id="IPR013655">
    <property type="entry name" value="PAS_fold_3"/>
</dbReference>
<feature type="domain" description="PAC" evidence="2">
    <location>
        <begin position="776"/>
        <end position="829"/>
    </location>
</feature>
<dbReference type="AlphaFoldDB" id="A0A3B0W5B2"/>
<dbReference type="SUPFAM" id="SSF141868">
    <property type="entry name" value="EAL domain-like"/>
    <property type="match status" value="1"/>
</dbReference>
<evidence type="ECO:0000259" key="1">
    <source>
        <dbReference type="PROSITE" id="PS50112"/>
    </source>
</evidence>
<dbReference type="InterPro" id="IPR052155">
    <property type="entry name" value="Biofilm_reg_signaling"/>
</dbReference>
<feature type="domain" description="PAS" evidence="1">
    <location>
        <begin position="297"/>
        <end position="357"/>
    </location>
</feature>
<accession>A0A3B0W5B2</accession>
<gene>
    <name evidence="5" type="ORF">MNBD_GAMMA06-1808</name>
</gene>
<dbReference type="InterPro" id="IPR000014">
    <property type="entry name" value="PAS"/>
</dbReference>
<dbReference type="Pfam" id="PF00990">
    <property type="entry name" value="GGDEF"/>
    <property type="match status" value="1"/>
</dbReference>
<dbReference type="PROSITE" id="PS50883">
    <property type="entry name" value="EAL"/>
    <property type="match status" value="1"/>
</dbReference>
<dbReference type="FunFam" id="3.20.20.450:FF:000001">
    <property type="entry name" value="Cyclic di-GMP phosphodiesterase yahA"/>
    <property type="match status" value="1"/>
</dbReference>
<dbReference type="Pfam" id="PF00563">
    <property type="entry name" value="EAL"/>
    <property type="match status" value="1"/>
</dbReference>
<dbReference type="Gene3D" id="3.20.20.450">
    <property type="entry name" value="EAL domain"/>
    <property type="match status" value="1"/>
</dbReference>
<feature type="domain" description="PAC" evidence="2">
    <location>
        <begin position="374"/>
        <end position="426"/>
    </location>
</feature>
<dbReference type="InterPro" id="IPR035919">
    <property type="entry name" value="EAL_sf"/>
</dbReference>
<dbReference type="Pfam" id="PF00989">
    <property type="entry name" value="PAS"/>
    <property type="match status" value="2"/>
</dbReference>
<dbReference type="InterPro" id="IPR043128">
    <property type="entry name" value="Rev_trsase/Diguanyl_cyclase"/>
</dbReference>
<dbReference type="PANTHER" id="PTHR44757">
    <property type="entry name" value="DIGUANYLATE CYCLASE DGCP"/>
    <property type="match status" value="1"/>
</dbReference>
<dbReference type="InterPro" id="IPR035965">
    <property type="entry name" value="PAS-like_dom_sf"/>
</dbReference>
<dbReference type="SUPFAM" id="SSF55785">
    <property type="entry name" value="PYP-like sensor domain (PAS domain)"/>
    <property type="match status" value="4"/>
</dbReference>
<feature type="domain" description="PAS" evidence="1">
    <location>
        <begin position="583"/>
        <end position="648"/>
    </location>
</feature>
<feature type="domain" description="PAS" evidence="1">
    <location>
        <begin position="704"/>
        <end position="750"/>
    </location>
</feature>
<reference evidence="5" key="1">
    <citation type="submission" date="2018-06" db="EMBL/GenBank/DDBJ databases">
        <authorList>
            <person name="Zhirakovskaya E."/>
        </authorList>
    </citation>
    <scope>NUCLEOTIDE SEQUENCE</scope>
</reference>
<dbReference type="InterPro" id="IPR003018">
    <property type="entry name" value="GAF"/>
</dbReference>
<dbReference type="FunFam" id="3.30.70.270:FF:000001">
    <property type="entry name" value="Diguanylate cyclase domain protein"/>
    <property type="match status" value="1"/>
</dbReference>
<dbReference type="Pfam" id="PF01590">
    <property type="entry name" value="GAF"/>
    <property type="match status" value="1"/>
</dbReference>
<dbReference type="SUPFAM" id="SSF55073">
    <property type="entry name" value="Nucleotide cyclase"/>
    <property type="match status" value="1"/>
</dbReference>
<dbReference type="SMART" id="SM00091">
    <property type="entry name" value="PAS"/>
    <property type="match status" value="4"/>
</dbReference>
<dbReference type="Gene3D" id="3.30.450.40">
    <property type="match status" value="1"/>
</dbReference>
<feature type="domain" description="PAC" evidence="2">
    <location>
        <begin position="655"/>
        <end position="707"/>
    </location>
</feature>
<feature type="domain" description="EAL" evidence="3">
    <location>
        <begin position="1003"/>
        <end position="1257"/>
    </location>
</feature>
<dbReference type="InterPro" id="IPR029787">
    <property type="entry name" value="Nucleotide_cyclase"/>
</dbReference>
<dbReference type="GO" id="GO:0006355">
    <property type="term" value="P:regulation of DNA-templated transcription"/>
    <property type="evidence" value="ECO:0007669"/>
    <property type="project" value="InterPro"/>
</dbReference>
<dbReference type="InterPro" id="IPR029016">
    <property type="entry name" value="GAF-like_dom_sf"/>
</dbReference>
<dbReference type="SUPFAM" id="SSF55781">
    <property type="entry name" value="GAF domain-like"/>
    <property type="match status" value="2"/>
</dbReference>
<dbReference type="SMART" id="SM00267">
    <property type="entry name" value="GGDEF"/>
    <property type="match status" value="1"/>
</dbReference>
<dbReference type="NCBIfam" id="TIGR00254">
    <property type="entry name" value="GGDEF"/>
    <property type="match status" value="1"/>
</dbReference>
<evidence type="ECO:0000313" key="5">
    <source>
        <dbReference type="EMBL" id="VAW51108.1"/>
    </source>
</evidence>
<dbReference type="PROSITE" id="PS50887">
    <property type="entry name" value="GGDEF"/>
    <property type="match status" value="1"/>
</dbReference>
<dbReference type="InterPro" id="IPR000700">
    <property type="entry name" value="PAS-assoc_C"/>
</dbReference>
<evidence type="ECO:0000259" key="3">
    <source>
        <dbReference type="PROSITE" id="PS50883"/>
    </source>
</evidence>
<dbReference type="PANTHER" id="PTHR44757:SF2">
    <property type="entry name" value="BIOFILM ARCHITECTURE MAINTENANCE PROTEIN MBAA"/>
    <property type="match status" value="1"/>
</dbReference>
<feature type="domain" description="PAS" evidence="1">
    <location>
        <begin position="174"/>
        <end position="244"/>
    </location>
</feature>
<name>A0A3B0W5B2_9ZZZZ</name>
<dbReference type="CDD" id="cd01948">
    <property type="entry name" value="EAL"/>
    <property type="match status" value="1"/>
</dbReference>
<feature type="domain" description="PAC" evidence="2">
    <location>
        <begin position="247"/>
        <end position="299"/>
    </location>
</feature>
<dbReference type="SMART" id="SM00086">
    <property type="entry name" value="PAC"/>
    <property type="match status" value="4"/>
</dbReference>
<dbReference type="CDD" id="cd00130">
    <property type="entry name" value="PAS"/>
    <property type="match status" value="4"/>
</dbReference>
<dbReference type="PROSITE" id="PS50113">
    <property type="entry name" value="PAC"/>
    <property type="match status" value="4"/>
</dbReference>
<dbReference type="InterPro" id="IPR000160">
    <property type="entry name" value="GGDEF_dom"/>
</dbReference>
<dbReference type="Gene3D" id="2.10.70.100">
    <property type="match status" value="1"/>
</dbReference>
<dbReference type="SMART" id="SM00052">
    <property type="entry name" value="EAL"/>
    <property type="match status" value="1"/>
</dbReference>
<dbReference type="InterPro" id="IPR013767">
    <property type="entry name" value="PAS_fold"/>
</dbReference>
<dbReference type="Gene3D" id="3.30.450.20">
    <property type="entry name" value="PAS domain"/>
    <property type="match status" value="4"/>
</dbReference>
<protein>
    <submittedName>
        <fullName evidence="5">Diguanylate cyclase/phosphodiesterase (GGDEF &amp; EAL domains) with PAS/PAC sensor(S)</fullName>
    </submittedName>
</protein>
<feature type="domain" description="GGDEF" evidence="4">
    <location>
        <begin position="861"/>
        <end position="994"/>
    </location>
</feature>
<dbReference type="Pfam" id="PF08447">
    <property type="entry name" value="PAS_3"/>
    <property type="match status" value="2"/>
</dbReference>
<evidence type="ECO:0000259" key="4">
    <source>
        <dbReference type="PROSITE" id="PS50887"/>
    </source>
</evidence>
<dbReference type="PROSITE" id="PS50112">
    <property type="entry name" value="PAS"/>
    <property type="match status" value="4"/>
</dbReference>
<dbReference type="Gene3D" id="3.30.70.270">
    <property type="match status" value="1"/>
</dbReference>